<evidence type="ECO:0000313" key="4">
    <source>
        <dbReference type="EMBL" id="MEC5424278.1"/>
    </source>
</evidence>
<evidence type="ECO:0000256" key="1">
    <source>
        <dbReference type="ARBA" id="ARBA00022723"/>
    </source>
</evidence>
<feature type="domain" description="HIRAN" evidence="3">
    <location>
        <begin position="340"/>
        <end position="445"/>
    </location>
</feature>
<dbReference type="InterPro" id="IPR008029">
    <property type="entry name" value="Phage_T7_Gp3_endoDNaseI"/>
</dbReference>
<evidence type="ECO:0000256" key="2">
    <source>
        <dbReference type="ARBA" id="ARBA00022801"/>
    </source>
</evidence>
<keyword evidence="1" id="KW-0479">Metal-binding</keyword>
<keyword evidence="5" id="KW-1185">Reference proteome</keyword>
<dbReference type="SMART" id="SM00910">
    <property type="entry name" value="HIRAN"/>
    <property type="match status" value="1"/>
</dbReference>
<dbReference type="Pfam" id="PF08797">
    <property type="entry name" value="HIRAN"/>
    <property type="match status" value="1"/>
</dbReference>
<dbReference type="InterPro" id="IPR011335">
    <property type="entry name" value="Restrct_endonuc-II-like"/>
</dbReference>
<name>A0ABU6KGR1_9BACI</name>
<proteinExistence type="predicted"/>
<reference evidence="4 5" key="1">
    <citation type="journal article" date="2024" name="Int. J. Syst. Evol. Microbiol.">
        <title>Virgibacillus tibetensis sp. nov., isolated from salt lake on the Tibetan Plateau of China.</title>
        <authorList>
            <person name="Phurbu D."/>
            <person name="Liu Z.-X."/>
            <person name="Wang R."/>
            <person name="Zheng Y.-Y."/>
            <person name="Liu H.-C."/>
            <person name="Zhou Y.-G."/>
            <person name="Yu Y.-J."/>
            <person name="Li A.-H."/>
        </authorList>
    </citation>
    <scope>NUCLEOTIDE SEQUENCE [LARGE SCALE GENOMIC DNA]</scope>
    <source>
        <strain evidence="4 5">C22-A2</strain>
    </source>
</reference>
<dbReference type="Proteomes" id="UP001335737">
    <property type="component" value="Unassembled WGS sequence"/>
</dbReference>
<dbReference type="SUPFAM" id="SSF52980">
    <property type="entry name" value="Restriction endonuclease-like"/>
    <property type="match status" value="1"/>
</dbReference>
<sequence>MYFESSQADKDDFELFLYDYIGKTLKNGTVKRYGLAHTYILDEEKCSNFVEVMEKYNIVNYKILHEDEKNKKIRVYYVEPDFLIHEDRERFSNVFKELLCVGVRIITSNVYRGSNDEFDRKDKSYIILDKKYAEDARNIVKHVYDKSITANYVDVKSDQYEIDGLIWFELPELSNHPLGSLTKTDHVLDIFRLSEINYCVYNSSGGNITLNFWMERQDSRISQVSFRSDLKAVFKSSWEANFARVLNYLGAKWEYEKEPFLVKNDSITRVYHPDFFLEDNVIVELKGFWDIESIKRVELFKEQYNEYKLLILDADMYYTLDKLYRDVIPEWENNIVAVKKEKLPVVGVARPERKEFVNQIEIGDELLLKRDAENPYDKNAILVVDNGGNTIGFIGKDWASIYADKLDVGMQYKAIVTEKEAKVIKIDVKRNNLHEDILYHFLKLIKKEIS</sequence>
<evidence type="ECO:0000259" key="3">
    <source>
        <dbReference type="SMART" id="SM00910"/>
    </source>
</evidence>
<evidence type="ECO:0000313" key="5">
    <source>
        <dbReference type="Proteomes" id="UP001335737"/>
    </source>
</evidence>
<accession>A0ABU6KGR1</accession>
<dbReference type="EMBL" id="JARZFX010000005">
    <property type="protein sequence ID" value="MEC5424278.1"/>
    <property type="molecule type" value="Genomic_DNA"/>
</dbReference>
<dbReference type="RefSeq" id="WP_327607844.1">
    <property type="nucleotide sequence ID" value="NZ_JARZFX010000005.1"/>
</dbReference>
<gene>
    <name evidence="4" type="ORF">QGM71_12325</name>
</gene>
<dbReference type="Pfam" id="PF05367">
    <property type="entry name" value="Phage_endo_I"/>
    <property type="match status" value="1"/>
</dbReference>
<protein>
    <submittedName>
        <fullName evidence="4">HIRAN domain-containing protein</fullName>
    </submittedName>
</protein>
<organism evidence="4 5">
    <name type="scientific">Virgibacillus tibetensis</name>
    <dbReference type="NCBI Taxonomy" id="3042313"/>
    <lineage>
        <taxon>Bacteria</taxon>
        <taxon>Bacillati</taxon>
        <taxon>Bacillota</taxon>
        <taxon>Bacilli</taxon>
        <taxon>Bacillales</taxon>
        <taxon>Bacillaceae</taxon>
        <taxon>Virgibacillus</taxon>
    </lineage>
</organism>
<dbReference type="Gene3D" id="3.40.91.30">
    <property type="match status" value="1"/>
</dbReference>
<comment type="caution">
    <text evidence="4">The sequence shown here is derived from an EMBL/GenBank/DDBJ whole genome shotgun (WGS) entry which is preliminary data.</text>
</comment>
<keyword evidence="2" id="KW-0378">Hydrolase</keyword>
<dbReference type="InterPro" id="IPR014905">
    <property type="entry name" value="HIRAN"/>
</dbReference>